<keyword evidence="10" id="KW-1185">Reference proteome</keyword>
<evidence type="ECO:0000256" key="3">
    <source>
        <dbReference type="ARBA" id="ARBA00022786"/>
    </source>
</evidence>
<feature type="region of interest" description="Disordered" evidence="6">
    <location>
        <begin position="505"/>
        <end position="540"/>
    </location>
</feature>
<sequence length="577" mass="63590">MSDKKKELLSTAMKRTSEWIFSQEIPSDVTVNAGGTSFSLHKFPLVSKCGYIRKLVTESTDADLAVVEIPDFPGGPEGFELAANFCYGINFEITTENIATLRCAAEYLEMTEEYSVGNLVGRTESYVNEVALKSLAGAVSILHSAENLLPIAEKVKLVSRCIDAIALVACKDSQFAAPVRAGGTGLNDSKPVVDWWAEDLTVLRIDLFQRVLIAMMARGFKQYALGPILMLYAQKSLRGLDAFGKGRKKIDPRQEHEKRVVLETIVSLLPREKNTMSVSFLSMLLRAAIYLETTVACRLDLERRMALQLGQAVLDDLLIPSYSGCGVHADDQDHVSPSAIEVEKVAKLMENFIAEIASDRNLSVSKFISIAELTPEQYRMTEDGMYRAIDIYLKAHPALSDMERKKVCSVMDCQKLSREACAHAAQNDRLPVQTVVQVLYYEQQRLREAVDGSSSLNDTSAIPAKPGPYSGDVHIVTDEVSSLRKENQDLKLELVKMKMRLNEIEKPSPTAFGSPSPATTVSRPGSADKPPLPPLPKKSFISSVSKKLGRFIRADGLSAQGSRGRTKPAKDRRHSIS</sequence>
<proteinExistence type="inferred from homology"/>
<dbReference type="PhylomeDB" id="A0A022RWQ6"/>
<evidence type="ECO:0000313" key="9">
    <source>
        <dbReference type="EMBL" id="EYU44474.1"/>
    </source>
</evidence>
<comment type="similarity">
    <text evidence="4">Belongs to the NPH3 family.</text>
</comment>
<evidence type="ECO:0000256" key="1">
    <source>
        <dbReference type="ARBA" id="ARBA00004906"/>
    </source>
</evidence>
<evidence type="ECO:0000313" key="10">
    <source>
        <dbReference type="Proteomes" id="UP000030748"/>
    </source>
</evidence>
<dbReference type="Pfam" id="PF03000">
    <property type="entry name" value="NPH3"/>
    <property type="match status" value="2"/>
</dbReference>
<feature type="domain" description="NPH3" evidence="8">
    <location>
        <begin position="194"/>
        <end position="445"/>
    </location>
</feature>
<evidence type="ECO:0000259" key="7">
    <source>
        <dbReference type="PROSITE" id="PS50097"/>
    </source>
</evidence>
<dbReference type="Pfam" id="PF00651">
    <property type="entry name" value="BTB"/>
    <property type="match status" value="1"/>
</dbReference>
<dbReference type="Gene3D" id="3.30.710.10">
    <property type="entry name" value="Potassium Channel Kv1.1, Chain A"/>
    <property type="match status" value="1"/>
</dbReference>
<protein>
    <recommendedName>
        <fullName evidence="11">NPH3 domain-containing protein</fullName>
    </recommendedName>
</protein>
<feature type="region of interest" description="Disordered" evidence="6">
    <location>
        <begin position="552"/>
        <end position="577"/>
    </location>
</feature>
<dbReference type="GO" id="GO:0016567">
    <property type="term" value="P:protein ubiquitination"/>
    <property type="evidence" value="ECO:0007669"/>
    <property type="project" value="UniProtKB-UniPathway"/>
</dbReference>
<evidence type="ECO:0000256" key="2">
    <source>
        <dbReference type="ARBA" id="ARBA00022553"/>
    </source>
</evidence>
<keyword evidence="5" id="KW-0175">Coiled coil</keyword>
<feature type="coiled-coil region" evidence="5">
    <location>
        <begin position="473"/>
        <end position="500"/>
    </location>
</feature>
<evidence type="ECO:0000256" key="6">
    <source>
        <dbReference type="SAM" id="MobiDB-lite"/>
    </source>
</evidence>
<accession>A0A022RWQ6</accession>
<dbReference type="InterPro" id="IPR000210">
    <property type="entry name" value="BTB/POZ_dom"/>
</dbReference>
<feature type="compositionally biased region" description="Polar residues" evidence="6">
    <location>
        <begin position="511"/>
        <end position="523"/>
    </location>
</feature>
<dbReference type="SUPFAM" id="SSF54695">
    <property type="entry name" value="POZ domain"/>
    <property type="match status" value="1"/>
</dbReference>
<feature type="compositionally biased region" description="Basic residues" evidence="6">
    <location>
        <begin position="564"/>
        <end position="577"/>
    </location>
</feature>
<dbReference type="InterPro" id="IPR043454">
    <property type="entry name" value="NPH3/RPT2-like"/>
</dbReference>
<dbReference type="EMBL" id="KI630214">
    <property type="protein sequence ID" value="EYU44474.1"/>
    <property type="molecule type" value="Genomic_DNA"/>
</dbReference>
<organism evidence="9 10">
    <name type="scientific">Erythranthe guttata</name>
    <name type="common">Yellow monkey flower</name>
    <name type="synonym">Mimulus guttatus</name>
    <dbReference type="NCBI Taxonomy" id="4155"/>
    <lineage>
        <taxon>Eukaryota</taxon>
        <taxon>Viridiplantae</taxon>
        <taxon>Streptophyta</taxon>
        <taxon>Embryophyta</taxon>
        <taxon>Tracheophyta</taxon>
        <taxon>Spermatophyta</taxon>
        <taxon>Magnoliopsida</taxon>
        <taxon>eudicotyledons</taxon>
        <taxon>Gunneridae</taxon>
        <taxon>Pentapetalae</taxon>
        <taxon>asterids</taxon>
        <taxon>lamiids</taxon>
        <taxon>Lamiales</taxon>
        <taxon>Phrymaceae</taxon>
        <taxon>Erythranthe</taxon>
    </lineage>
</organism>
<feature type="domain" description="BTB" evidence="7">
    <location>
        <begin position="27"/>
        <end position="95"/>
    </location>
</feature>
<dbReference type="PROSITE" id="PS51649">
    <property type="entry name" value="NPH3"/>
    <property type="match status" value="1"/>
</dbReference>
<dbReference type="FunFam" id="3.30.710.10:FF:000168">
    <property type="entry name" value="BTB/POZ domain-containing protein At1g03010"/>
    <property type="match status" value="1"/>
</dbReference>
<name>A0A022RWQ6_ERYGU</name>
<evidence type="ECO:0000259" key="8">
    <source>
        <dbReference type="PROSITE" id="PS51649"/>
    </source>
</evidence>
<dbReference type="AlphaFoldDB" id="A0A022RWQ6"/>
<gene>
    <name evidence="9" type="ORF">MIMGU_mgv1a027075mg</name>
</gene>
<dbReference type="InterPro" id="IPR027356">
    <property type="entry name" value="NPH3_dom"/>
</dbReference>
<dbReference type="eggNOG" id="ENOG502QUFV">
    <property type="taxonomic scope" value="Eukaryota"/>
</dbReference>
<evidence type="ECO:0008006" key="11">
    <source>
        <dbReference type="Google" id="ProtNLM"/>
    </source>
</evidence>
<comment type="pathway">
    <text evidence="1">Protein modification; protein ubiquitination.</text>
</comment>
<dbReference type="SMART" id="SM00225">
    <property type="entry name" value="BTB"/>
    <property type="match status" value="1"/>
</dbReference>
<dbReference type="UniPathway" id="UPA00143"/>
<keyword evidence="3" id="KW-0833">Ubl conjugation pathway</keyword>
<keyword evidence="2" id="KW-0597">Phosphoprotein</keyword>
<reference evidence="9 10" key="1">
    <citation type="journal article" date="2013" name="Proc. Natl. Acad. Sci. U.S.A.">
        <title>Fine-scale variation in meiotic recombination in Mimulus inferred from population shotgun sequencing.</title>
        <authorList>
            <person name="Hellsten U."/>
            <person name="Wright K.M."/>
            <person name="Jenkins J."/>
            <person name="Shu S."/>
            <person name="Yuan Y."/>
            <person name="Wessler S.R."/>
            <person name="Schmutz J."/>
            <person name="Willis J.H."/>
            <person name="Rokhsar D.S."/>
        </authorList>
    </citation>
    <scope>NUCLEOTIDE SEQUENCE [LARGE SCALE GENOMIC DNA]</scope>
    <source>
        <strain evidence="10">cv. DUN x IM62</strain>
    </source>
</reference>
<dbReference type="InterPro" id="IPR011333">
    <property type="entry name" value="SKP1/BTB/POZ_sf"/>
</dbReference>
<dbReference type="PROSITE" id="PS50097">
    <property type="entry name" value="BTB"/>
    <property type="match status" value="1"/>
</dbReference>
<dbReference type="PANTHER" id="PTHR32370">
    <property type="entry name" value="OS12G0117600 PROTEIN"/>
    <property type="match status" value="1"/>
</dbReference>
<evidence type="ECO:0000256" key="5">
    <source>
        <dbReference type="SAM" id="Coils"/>
    </source>
</evidence>
<evidence type="ECO:0000256" key="4">
    <source>
        <dbReference type="PROSITE-ProRule" id="PRU00982"/>
    </source>
</evidence>
<dbReference type="Proteomes" id="UP000030748">
    <property type="component" value="Unassembled WGS sequence"/>
</dbReference>